<dbReference type="GO" id="GO:0003961">
    <property type="term" value="F:O-acetylhomoserine aminocarboxypropyltransferase activity"/>
    <property type="evidence" value="ECO:0007669"/>
    <property type="project" value="TreeGrafter"/>
</dbReference>
<dbReference type="Gene3D" id="3.90.1150.10">
    <property type="entry name" value="Aspartate Aminotransferase, domain 1"/>
    <property type="match status" value="1"/>
</dbReference>
<dbReference type="InterPro" id="IPR054542">
    <property type="entry name" value="Cys_met_metab_PP"/>
</dbReference>
<dbReference type="GO" id="GO:0071269">
    <property type="term" value="P:L-homocysteine biosynthetic process"/>
    <property type="evidence" value="ECO:0007669"/>
    <property type="project" value="TreeGrafter"/>
</dbReference>
<evidence type="ECO:0000313" key="5">
    <source>
        <dbReference type="EMBL" id="CAB4652642.1"/>
    </source>
</evidence>
<evidence type="ECO:0000256" key="3">
    <source>
        <dbReference type="ARBA" id="ARBA00022679"/>
    </source>
</evidence>
<keyword evidence="3" id="KW-0808">Transferase</keyword>
<evidence type="ECO:0000313" key="10">
    <source>
        <dbReference type="EMBL" id="CAB5015674.1"/>
    </source>
</evidence>
<comment type="cofactor">
    <cofactor evidence="1">
        <name>pyridoxal 5'-phosphate</name>
        <dbReference type="ChEBI" id="CHEBI:597326"/>
    </cofactor>
</comment>
<dbReference type="PIRSF" id="PIRSF001434">
    <property type="entry name" value="CGS"/>
    <property type="match status" value="1"/>
</dbReference>
<dbReference type="InterPro" id="IPR000277">
    <property type="entry name" value="Cys/Met-Metab_PyrdxlP-dep_enz"/>
</dbReference>
<name>A0A6J6XH46_9ZZZZ</name>
<dbReference type="InterPro" id="IPR015422">
    <property type="entry name" value="PyrdxlP-dep_Trfase_small"/>
</dbReference>
<dbReference type="EMBL" id="CAFBLK010000151">
    <property type="protein sequence ID" value="CAB4871600.1"/>
    <property type="molecule type" value="Genomic_DNA"/>
</dbReference>
<dbReference type="Gene3D" id="3.40.640.10">
    <property type="entry name" value="Type I PLP-dependent aspartate aminotransferase-like (Major domain)"/>
    <property type="match status" value="1"/>
</dbReference>
<evidence type="ECO:0000256" key="2">
    <source>
        <dbReference type="ARBA" id="ARBA00009077"/>
    </source>
</evidence>
<dbReference type="GO" id="GO:0005737">
    <property type="term" value="C:cytoplasm"/>
    <property type="evidence" value="ECO:0007669"/>
    <property type="project" value="TreeGrafter"/>
</dbReference>
<dbReference type="InterPro" id="IPR015424">
    <property type="entry name" value="PyrdxlP-dep_Trfase"/>
</dbReference>
<keyword evidence="4" id="KW-0663">Pyridoxal phosphate</keyword>
<evidence type="ECO:0000313" key="6">
    <source>
        <dbReference type="EMBL" id="CAB4790295.1"/>
    </source>
</evidence>
<dbReference type="GO" id="GO:0006535">
    <property type="term" value="P:cysteine biosynthetic process from serine"/>
    <property type="evidence" value="ECO:0007669"/>
    <property type="project" value="TreeGrafter"/>
</dbReference>
<dbReference type="PANTHER" id="PTHR43797:SF2">
    <property type="entry name" value="HOMOCYSTEINE_CYSTEINE SYNTHASE"/>
    <property type="match status" value="1"/>
</dbReference>
<reference evidence="7" key="1">
    <citation type="submission" date="2020-05" db="EMBL/GenBank/DDBJ databases">
        <authorList>
            <person name="Chiriac C."/>
            <person name="Salcher M."/>
            <person name="Ghai R."/>
            <person name="Kavagutti S V."/>
        </authorList>
    </citation>
    <scope>NUCLEOTIDE SEQUENCE</scope>
</reference>
<dbReference type="EMBL" id="CAFBPF010000120">
    <property type="protein sequence ID" value="CAB5015674.1"/>
    <property type="molecule type" value="Genomic_DNA"/>
</dbReference>
<evidence type="ECO:0000256" key="1">
    <source>
        <dbReference type="ARBA" id="ARBA00001933"/>
    </source>
</evidence>
<evidence type="ECO:0000313" key="9">
    <source>
        <dbReference type="EMBL" id="CAB4982300.1"/>
    </source>
</evidence>
<dbReference type="EMBL" id="CAFBOR010000040">
    <property type="protein sequence ID" value="CAB4982300.1"/>
    <property type="molecule type" value="Genomic_DNA"/>
</dbReference>
<protein>
    <submittedName>
        <fullName evidence="7">Unannotated protein</fullName>
    </submittedName>
</protein>
<dbReference type="InterPro" id="IPR006235">
    <property type="entry name" value="OAc-hSer/O-AcSer_sulfhydrylase"/>
</dbReference>
<comment type="similarity">
    <text evidence="2">Belongs to the trans-sulfuration enzymes family.</text>
</comment>
<dbReference type="GO" id="GO:0019346">
    <property type="term" value="P:transsulfuration"/>
    <property type="evidence" value="ECO:0007669"/>
    <property type="project" value="InterPro"/>
</dbReference>
<dbReference type="CDD" id="cd00614">
    <property type="entry name" value="CGS_like"/>
    <property type="match status" value="1"/>
</dbReference>
<dbReference type="NCBIfam" id="NF005872">
    <property type="entry name" value="PRK07812.1"/>
    <property type="match status" value="1"/>
</dbReference>
<accession>A0A6J6XH46</accession>
<dbReference type="FunFam" id="3.40.640.10:FF:000035">
    <property type="entry name" value="O-succinylhomoserine sulfhydrylase"/>
    <property type="match status" value="1"/>
</dbReference>
<dbReference type="PANTHER" id="PTHR43797">
    <property type="entry name" value="HOMOCYSTEINE/CYSTEINE SYNTHASE"/>
    <property type="match status" value="1"/>
</dbReference>
<dbReference type="EMBL" id="CAEZWM010000043">
    <property type="protein sequence ID" value="CAB4652642.1"/>
    <property type="molecule type" value="Genomic_DNA"/>
</dbReference>
<proteinExistence type="inferred from homology"/>
<organism evidence="7">
    <name type="scientific">freshwater metagenome</name>
    <dbReference type="NCBI Taxonomy" id="449393"/>
    <lineage>
        <taxon>unclassified sequences</taxon>
        <taxon>metagenomes</taxon>
        <taxon>ecological metagenomes</taxon>
    </lineage>
</organism>
<evidence type="ECO:0000256" key="4">
    <source>
        <dbReference type="ARBA" id="ARBA00022898"/>
    </source>
</evidence>
<dbReference type="InterPro" id="IPR015421">
    <property type="entry name" value="PyrdxlP-dep_Trfase_major"/>
</dbReference>
<dbReference type="GO" id="GO:0030170">
    <property type="term" value="F:pyridoxal phosphate binding"/>
    <property type="evidence" value="ECO:0007669"/>
    <property type="project" value="InterPro"/>
</dbReference>
<dbReference type="AlphaFoldDB" id="A0A6J6XH46"/>
<dbReference type="EMBL" id="CAEZZU010000249">
    <property type="protein sequence ID" value="CAB4790295.1"/>
    <property type="molecule type" value="Genomic_DNA"/>
</dbReference>
<evidence type="ECO:0000313" key="8">
    <source>
        <dbReference type="EMBL" id="CAB4871600.1"/>
    </source>
</evidence>
<dbReference type="GO" id="GO:0004124">
    <property type="term" value="F:cysteine synthase activity"/>
    <property type="evidence" value="ECO:0007669"/>
    <property type="project" value="TreeGrafter"/>
</dbReference>
<dbReference type="SUPFAM" id="SSF53383">
    <property type="entry name" value="PLP-dependent transferases"/>
    <property type="match status" value="1"/>
</dbReference>
<dbReference type="NCBIfam" id="TIGR01326">
    <property type="entry name" value="OAH_OAS_sulfhy"/>
    <property type="match status" value="1"/>
</dbReference>
<gene>
    <name evidence="5" type="ORF">UFOPK2242_00498</name>
    <name evidence="6" type="ORF">UFOPK2925_01397</name>
    <name evidence="7" type="ORF">UFOPK2996_00702</name>
    <name evidence="8" type="ORF">UFOPK3317_00920</name>
    <name evidence="9" type="ORF">UFOPK3974_00432</name>
    <name evidence="10" type="ORF">UFOPK4071_00962</name>
</gene>
<dbReference type="PROSITE" id="PS00868">
    <property type="entry name" value="CYS_MET_METAB_PP"/>
    <property type="match status" value="1"/>
</dbReference>
<evidence type="ECO:0000313" key="7">
    <source>
        <dbReference type="EMBL" id="CAB4794526.1"/>
    </source>
</evidence>
<sequence>MADWGFETQQIHAGTAPDPTTGARAVPIYQTTAYVFRDTDHAAALFGLGELGNIYTRIMNPTQDAFEQRVAALEGGVGALATASGQAAQAIALLNLAENGGHIVSSSSLYGGTYNQLHYTFPKMGIEVTFVEDPDDLEAWKAAIRPNTRAFYGESIGNPKGDIFDFKGVSEIAHAAGIPLVIDNTLASPYLCRPLAHGADIVTHSATKFIGGHGTSVGGIIIDGGKFDYEASGRFANFTEVDPSYHNLAFSGLPEPLFPARYILKARLTYMRDIGAAISPFNAFLMIQGLETLSLRMERHCENALKVAEWLEKHDDVDWVAYPGLASSKWSARAKEYLPNGQGAIIAFEVAGGVEAGKRFINSLELISHLANVGDVRTLAIHPASTTHQQLTPEEQVTTGVTPGLIRLSIGLESLADIIADIETGFRAAKSA</sequence>
<dbReference type="EMBL" id="CAFAAH010000077">
    <property type="protein sequence ID" value="CAB4794526.1"/>
    <property type="molecule type" value="Genomic_DNA"/>
</dbReference>
<dbReference type="Pfam" id="PF01053">
    <property type="entry name" value="Cys_Met_Meta_PP"/>
    <property type="match status" value="1"/>
</dbReference>